<evidence type="ECO:0000256" key="4">
    <source>
        <dbReference type="ARBA" id="ARBA00022723"/>
    </source>
</evidence>
<evidence type="ECO:0000256" key="1">
    <source>
        <dbReference type="ARBA" id="ARBA00001946"/>
    </source>
</evidence>
<evidence type="ECO:0000256" key="7">
    <source>
        <dbReference type="ARBA" id="ARBA00023134"/>
    </source>
</evidence>
<keyword evidence="9 10" id="KW-0131">Cell cycle</keyword>
<dbReference type="PROSITE" id="PS51706">
    <property type="entry name" value="G_ENGB"/>
    <property type="match status" value="1"/>
</dbReference>
<dbReference type="GO" id="GO:0000917">
    <property type="term" value="P:division septum assembly"/>
    <property type="evidence" value="ECO:0007669"/>
    <property type="project" value="UniProtKB-KW"/>
</dbReference>
<accession>A0A7X0ED65</accession>
<dbReference type="RefSeq" id="WP_184801835.1">
    <property type="nucleotide sequence ID" value="NZ_JACIIZ010000008.1"/>
</dbReference>
<evidence type="ECO:0000256" key="5">
    <source>
        <dbReference type="ARBA" id="ARBA00022741"/>
    </source>
</evidence>
<sequence>MAAELPPLPVLQPPTREALEQGRLLFARECEFKWGAAAQGDLPPQGLPEVAFAGRSNVGKSSLVNALTGRKTLARTSHTPGRTQQLNFFDLGDRLSLVDMPGYGYAKESKEKVAAWNDFVRSYLKGRVTLRRCCLLIDSRHGLKPIDLEVMAMLDNAAVVYQLVLTKTDKLTRQALNHVHAATAGALKKHPAAHPEVLFTSSETGQGVPELRASLAALANP</sequence>
<dbReference type="InterPro" id="IPR030393">
    <property type="entry name" value="G_ENGB_dom"/>
</dbReference>
<dbReference type="HAMAP" id="MF_00321">
    <property type="entry name" value="GTPase_EngB"/>
    <property type="match status" value="1"/>
</dbReference>
<dbReference type="CDD" id="cd01876">
    <property type="entry name" value="YihA_EngB"/>
    <property type="match status" value="1"/>
</dbReference>
<keyword evidence="13" id="KW-1185">Reference proteome</keyword>
<evidence type="ECO:0000313" key="13">
    <source>
        <dbReference type="Proteomes" id="UP000539175"/>
    </source>
</evidence>
<keyword evidence="5 10" id="KW-0547">Nucleotide-binding</keyword>
<keyword evidence="6" id="KW-0460">Magnesium</keyword>
<proteinExistence type="inferred from homology"/>
<dbReference type="GO" id="GO:0005525">
    <property type="term" value="F:GTP binding"/>
    <property type="evidence" value="ECO:0007669"/>
    <property type="project" value="UniProtKB-UniRule"/>
</dbReference>
<gene>
    <name evidence="10" type="primary">engB</name>
    <name evidence="12" type="ORF">FHS74_002978</name>
</gene>
<dbReference type="PANTHER" id="PTHR11649">
    <property type="entry name" value="MSS1/TRME-RELATED GTP-BINDING PROTEIN"/>
    <property type="match status" value="1"/>
</dbReference>
<comment type="function">
    <text evidence="10">Necessary for normal cell division and for the maintenance of normal septation.</text>
</comment>
<dbReference type="InterPro" id="IPR006073">
    <property type="entry name" value="GTP-bd"/>
</dbReference>
<dbReference type="InterPro" id="IPR027417">
    <property type="entry name" value="P-loop_NTPase"/>
</dbReference>
<keyword evidence="3 10" id="KW-0132">Cell division</keyword>
<keyword evidence="8 10" id="KW-0717">Septation</keyword>
<evidence type="ECO:0000256" key="8">
    <source>
        <dbReference type="ARBA" id="ARBA00023210"/>
    </source>
</evidence>
<organism evidence="12 13">
    <name type="scientific">Nitrospirillum iridis</name>
    <dbReference type="NCBI Taxonomy" id="765888"/>
    <lineage>
        <taxon>Bacteria</taxon>
        <taxon>Pseudomonadati</taxon>
        <taxon>Pseudomonadota</taxon>
        <taxon>Alphaproteobacteria</taxon>
        <taxon>Rhodospirillales</taxon>
        <taxon>Azospirillaceae</taxon>
        <taxon>Nitrospirillum</taxon>
    </lineage>
</organism>
<protein>
    <recommendedName>
        <fullName evidence="10">Probable GTP-binding protein EngB</fullName>
    </recommendedName>
</protein>
<dbReference type="EMBL" id="JACIIZ010000008">
    <property type="protein sequence ID" value="MBB6252418.1"/>
    <property type="molecule type" value="Genomic_DNA"/>
</dbReference>
<reference evidence="12 13" key="1">
    <citation type="submission" date="2020-08" db="EMBL/GenBank/DDBJ databases">
        <title>Genomic Encyclopedia of Type Strains, Phase IV (KMG-IV): sequencing the most valuable type-strain genomes for metagenomic binning, comparative biology and taxonomic classification.</title>
        <authorList>
            <person name="Goeker M."/>
        </authorList>
    </citation>
    <scope>NUCLEOTIDE SEQUENCE [LARGE SCALE GENOMIC DNA]</scope>
    <source>
        <strain evidence="12 13">DSM 22198</strain>
    </source>
</reference>
<evidence type="ECO:0000256" key="3">
    <source>
        <dbReference type="ARBA" id="ARBA00022618"/>
    </source>
</evidence>
<dbReference type="Proteomes" id="UP000539175">
    <property type="component" value="Unassembled WGS sequence"/>
</dbReference>
<dbReference type="Pfam" id="PF01926">
    <property type="entry name" value="MMR_HSR1"/>
    <property type="match status" value="1"/>
</dbReference>
<dbReference type="Gene3D" id="3.40.50.300">
    <property type="entry name" value="P-loop containing nucleotide triphosphate hydrolases"/>
    <property type="match status" value="1"/>
</dbReference>
<keyword evidence="4" id="KW-0479">Metal-binding</keyword>
<dbReference type="PANTHER" id="PTHR11649:SF13">
    <property type="entry name" value="ENGB-TYPE G DOMAIN-CONTAINING PROTEIN"/>
    <property type="match status" value="1"/>
</dbReference>
<evidence type="ECO:0000313" key="12">
    <source>
        <dbReference type="EMBL" id="MBB6252418.1"/>
    </source>
</evidence>
<keyword evidence="7 10" id="KW-0342">GTP-binding</keyword>
<evidence type="ECO:0000256" key="2">
    <source>
        <dbReference type="ARBA" id="ARBA00009638"/>
    </source>
</evidence>
<dbReference type="GO" id="GO:0046872">
    <property type="term" value="F:metal ion binding"/>
    <property type="evidence" value="ECO:0007669"/>
    <property type="project" value="UniProtKB-KW"/>
</dbReference>
<name>A0A7X0ED65_9PROT</name>
<evidence type="ECO:0000256" key="10">
    <source>
        <dbReference type="HAMAP-Rule" id="MF_00321"/>
    </source>
</evidence>
<dbReference type="InterPro" id="IPR019987">
    <property type="entry name" value="GTP-bd_ribosome_bio_YsxC"/>
</dbReference>
<dbReference type="AlphaFoldDB" id="A0A7X0ED65"/>
<feature type="domain" description="EngB-type G" evidence="11">
    <location>
        <begin position="46"/>
        <end position="221"/>
    </location>
</feature>
<dbReference type="NCBIfam" id="TIGR03598">
    <property type="entry name" value="GTPase_YsxC"/>
    <property type="match status" value="1"/>
</dbReference>
<dbReference type="SUPFAM" id="SSF52540">
    <property type="entry name" value="P-loop containing nucleoside triphosphate hydrolases"/>
    <property type="match status" value="1"/>
</dbReference>
<evidence type="ECO:0000256" key="6">
    <source>
        <dbReference type="ARBA" id="ARBA00022842"/>
    </source>
</evidence>
<evidence type="ECO:0000256" key="9">
    <source>
        <dbReference type="ARBA" id="ARBA00023306"/>
    </source>
</evidence>
<comment type="similarity">
    <text evidence="2 10">Belongs to the TRAFAC class TrmE-Era-EngA-EngB-Septin-like GTPase superfamily. EngB GTPase family.</text>
</comment>
<dbReference type="GO" id="GO:0005829">
    <property type="term" value="C:cytosol"/>
    <property type="evidence" value="ECO:0007669"/>
    <property type="project" value="TreeGrafter"/>
</dbReference>
<comment type="cofactor">
    <cofactor evidence="1">
        <name>Mg(2+)</name>
        <dbReference type="ChEBI" id="CHEBI:18420"/>
    </cofactor>
</comment>
<comment type="caution">
    <text evidence="12">The sequence shown here is derived from an EMBL/GenBank/DDBJ whole genome shotgun (WGS) entry which is preliminary data.</text>
</comment>
<evidence type="ECO:0000259" key="11">
    <source>
        <dbReference type="PROSITE" id="PS51706"/>
    </source>
</evidence>